<sequence length="161" mass="17646">MCVASHTARSVFSRTRSRPSTSPFRGRSLARRVLRPSVVVVTFQPTADLLRAHLPTLRVLSCASPAVRPSSCSLFMTRSLISSLAVTSSIIQRHHTHLAFESSVFYPSSIRGGGGVVVGGGCDCRCRHHPVDGRPARAACAPTFRHVARRRSLHCLLRTRY</sequence>
<reference evidence="2 3" key="1">
    <citation type="journal article" date="2016" name="Mol. Biol. Evol.">
        <title>Comparative Genomics of Early-Diverging Mushroom-Forming Fungi Provides Insights into the Origins of Lignocellulose Decay Capabilities.</title>
        <authorList>
            <person name="Nagy L.G."/>
            <person name="Riley R."/>
            <person name="Tritt A."/>
            <person name="Adam C."/>
            <person name="Daum C."/>
            <person name="Floudas D."/>
            <person name="Sun H."/>
            <person name="Yadav J.S."/>
            <person name="Pangilinan J."/>
            <person name="Larsson K.H."/>
            <person name="Matsuura K."/>
            <person name="Barry K."/>
            <person name="Labutti K."/>
            <person name="Kuo R."/>
            <person name="Ohm R.A."/>
            <person name="Bhattacharya S.S."/>
            <person name="Shirouzu T."/>
            <person name="Yoshinaga Y."/>
            <person name="Martin F.M."/>
            <person name="Grigoriev I.V."/>
            <person name="Hibbett D.S."/>
        </authorList>
    </citation>
    <scope>NUCLEOTIDE SEQUENCE [LARGE SCALE GENOMIC DNA]</scope>
    <source>
        <strain evidence="2 3">HHB12029</strain>
    </source>
</reference>
<evidence type="ECO:0000313" key="2">
    <source>
        <dbReference type="EMBL" id="KZV86189.1"/>
    </source>
</evidence>
<dbReference type="InParanoid" id="A0A165ZW92"/>
<feature type="compositionally biased region" description="Low complexity" evidence="1">
    <location>
        <begin position="9"/>
        <end position="25"/>
    </location>
</feature>
<evidence type="ECO:0000256" key="1">
    <source>
        <dbReference type="SAM" id="MobiDB-lite"/>
    </source>
</evidence>
<accession>A0A165ZW92</accession>
<feature type="region of interest" description="Disordered" evidence="1">
    <location>
        <begin position="1"/>
        <end position="25"/>
    </location>
</feature>
<proteinExistence type="predicted"/>
<gene>
    <name evidence="2" type="ORF">EXIGLDRAFT_725074</name>
</gene>
<name>A0A165ZW92_EXIGL</name>
<keyword evidence="3" id="KW-1185">Reference proteome</keyword>
<dbReference type="AlphaFoldDB" id="A0A165ZW92"/>
<dbReference type="EMBL" id="KV426163">
    <property type="protein sequence ID" value="KZV86189.1"/>
    <property type="molecule type" value="Genomic_DNA"/>
</dbReference>
<organism evidence="2 3">
    <name type="scientific">Exidia glandulosa HHB12029</name>
    <dbReference type="NCBI Taxonomy" id="1314781"/>
    <lineage>
        <taxon>Eukaryota</taxon>
        <taxon>Fungi</taxon>
        <taxon>Dikarya</taxon>
        <taxon>Basidiomycota</taxon>
        <taxon>Agaricomycotina</taxon>
        <taxon>Agaricomycetes</taxon>
        <taxon>Auriculariales</taxon>
        <taxon>Exidiaceae</taxon>
        <taxon>Exidia</taxon>
    </lineage>
</organism>
<evidence type="ECO:0000313" key="3">
    <source>
        <dbReference type="Proteomes" id="UP000077266"/>
    </source>
</evidence>
<protein>
    <submittedName>
        <fullName evidence="2">Uncharacterized protein</fullName>
    </submittedName>
</protein>
<dbReference type="Proteomes" id="UP000077266">
    <property type="component" value="Unassembled WGS sequence"/>
</dbReference>